<feature type="transmembrane region" description="Helical" evidence="7">
    <location>
        <begin position="290"/>
        <end position="307"/>
    </location>
</feature>
<dbReference type="CDD" id="cd17502">
    <property type="entry name" value="MFS_Azr1_MDR_like"/>
    <property type="match status" value="1"/>
</dbReference>
<keyword evidence="5 7" id="KW-0472">Membrane</keyword>
<dbReference type="InterPro" id="IPR020846">
    <property type="entry name" value="MFS_dom"/>
</dbReference>
<protein>
    <submittedName>
        <fullName evidence="9">Major facilitator superfamily domain, general substrate transporter</fullName>
    </submittedName>
</protein>
<dbReference type="AlphaFoldDB" id="A0A167VTU9"/>
<feature type="transmembrane region" description="Helical" evidence="7">
    <location>
        <begin position="368"/>
        <end position="387"/>
    </location>
</feature>
<evidence type="ECO:0000256" key="3">
    <source>
        <dbReference type="ARBA" id="ARBA00022692"/>
    </source>
</evidence>
<dbReference type="EMBL" id="AZHB01000011">
    <property type="protein sequence ID" value="OAA62974.1"/>
    <property type="molecule type" value="Genomic_DNA"/>
</dbReference>
<name>A0A167VTU9_CORFA</name>
<dbReference type="SUPFAM" id="SSF103473">
    <property type="entry name" value="MFS general substrate transporter"/>
    <property type="match status" value="1"/>
</dbReference>
<evidence type="ECO:0000256" key="6">
    <source>
        <dbReference type="SAM" id="MobiDB-lite"/>
    </source>
</evidence>
<feature type="transmembrane region" description="Helical" evidence="7">
    <location>
        <begin position="99"/>
        <end position="117"/>
    </location>
</feature>
<dbReference type="GeneID" id="30021142"/>
<feature type="domain" description="Major facilitator superfamily (MFS) profile" evidence="8">
    <location>
        <begin position="64"/>
        <end position="564"/>
    </location>
</feature>
<feature type="compositionally biased region" description="Basic and acidic residues" evidence="6">
    <location>
        <begin position="15"/>
        <end position="24"/>
    </location>
</feature>
<dbReference type="InterPro" id="IPR011701">
    <property type="entry name" value="MFS"/>
</dbReference>
<evidence type="ECO:0000256" key="2">
    <source>
        <dbReference type="ARBA" id="ARBA00022448"/>
    </source>
</evidence>
<proteinExistence type="predicted"/>
<feature type="transmembrane region" description="Helical" evidence="7">
    <location>
        <begin position="154"/>
        <end position="179"/>
    </location>
</feature>
<dbReference type="PANTHER" id="PTHR23501:SF177">
    <property type="entry name" value="MAJOR FACILITATOR SUPERFAMILY (MFS) PROFILE DOMAIN-CONTAINING PROTEIN-RELATED"/>
    <property type="match status" value="1"/>
</dbReference>
<evidence type="ECO:0000256" key="7">
    <source>
        <dbReference type="SAM" id="Phobius"/>
    </source>
</evidence>
<comment type="caution">
    <text evidence="9">The sequence shown here is derived from an EMBL/GenBank/DDBJ whole genome shotgun (WGS) entry which is preliminary data.</text>
</comment>
<accession>A0A167VTU9</accession>
<keyword evidence="4 7" id="KW-1133">Transmembrane helix</keyword>
<feature type="transmembrane region" description="Helical" evidence="7">
    <location>
        <begin position="258"/>
        <end position="278"/>
    </location>
</feature>
<keyword evidence="10" id="KW-1185">Reference proteome</keyword>
<feature type="region of interest" description="Disordered" evidence="6">
    <location>
        <begin position="1"/>
        <end position="42"/>
    </location>
</feature>
<reference evidence="9 10" key="1">
    <citation type="journal article" date="2016" name="Genome Biol. Evol.">
        <title>Divergent and convergent evolution of fungal pathogenicity.</title>
        <authorList>
            <person name="Shang Y."/>
            <person name="Xiao G."/>
            <person name="Zheng P."/>
            <person name="Cen K."/>
            <person name="Zhan S."/>
            <person name="Wang C."/>
        </authorList>
    </citation>
    <scope>NUCLEOTIDE SEQUENCE [LARGE SCALE GENOMIC DNA]</scope>
    <source>
        <strain evidence="9 10">ARSEF 2679</strain>
    </source>
</reference>
<dbReference type="GO" id="GO:0005886">
    <property type="term" value="C:plasma membrane"/>
    <property type="evidence" value="ECO:0007669"/>
    <property type="project" value="TreeGrafter"/>
</dbReference>
<keyword evidence="3 7" id="KW-0812">Transmembrane</keyword>
<feature type="transmembrane region" description="Helical" evidence="7">
    <location>
        <begin position="418"/>
        <end position="440"/>
    </location>
</feature>
<dbReference type="Pfam" id="PF07690">
    <property type="entry name" value="MFS_1"/>
    <property type="match status" value="1"/>
</dbReference>
<dbReference type="Proteomes" id="UP000076744">
    <property type="component" value="Unassembled WGS sequence"/>
</dbReference>
<feature type="compositionally biased region" description="Basic and acidic residues" evidence="6">
    <location>
        <begin position="32"/>
        <end position="42"/>
    </location>
</feature>
<sequence length="564" mass="59388">MSTASNTTMAAPERTGSKADDAPHQHHAGAADSEKNLSDEEKVTIKPQEQNDDDYPQGLTLFFLTLALALGMFMMALDNTIVATAIPKITDEFHGLSDVAWYGSAYFMTAGGFQPLWGKAYKYFPLKTTYLVAFFIFELGSLVCGVAPTSTGFIVGRAVAGVGAGGIGSGSYTLLAFAVPPRRRPLYTGIIGASYGAASVVAPLIGGVFADRVTWRWCFYVNLPIGAVSGAIILLFFRTPALAKPAVATRREKALQMDPVGVALAMGAVIAFVLAMQAGGQTDPWRSSKVVWLLVGFVLIVAAFVGWEVYSGSRAMVESRLMKMNFVWVNAAYSFLVVASFFTIVYFLPVYFQSIDNVSPIMSGVRNIPFILAAIIGSVLVGASIASNGISTPLMAAGAVLGTVSCGLLYTFDIGTPMGKWIGFQILAGAAYGGAFQIPIIHAQGTAKPEDLSAITGIIMFFQTLGAAMVLSSAQAAFANRLIQVVTAAVPSIQPAALLATGATQIRVVFPPDLLPTILAGYMAGIKVAFAITIGATGLALCFLPFGDWKRLDPKALESVGAAV</sequence>
<dbReference type="InterPro" id="IPR036259">
    <property type="entry name" value="MFS_trans_sf"/>
</dbReference>
<feature type="transmembrane region" description="Helical" evidence="7">
    <location>
        <begin position="217"/>
        <end position="237"/>
    </location>
</feature>
<feature type="transmembrane region" description="Helical" evidence="7">
    <location>
        <begin position="452"/>
        <end position="471"/>
    </location>
</feature>
<evidence type="ECO:0000256" key="1">
    <source>
        <dbReference type="ARBA" id="ARBA00004141"/>
    </source>
</evidence>
<dbReference type="RefSeq" id="XP_018704181.1">
    <property type="nucleotide sequence ID" value="XM_018848455.1"/>
</dbReference>
<dbReference type="OrthoDB" id="10021397at2759"/>
<dbReference type="PRINTS" id="PR01035">
    <property type="entry name" value="TCRTETA"/>
</dbReference>
<dbReference type="Gene3D" id="1.20.1250.20">
    <property type="entry name" value="MFS general substrate transporter like domains"/>
    <property type="match status" value="1"/>
</dbReference>
<dbReference type="FunFam" id="1.20.1720.10:FF:000012">
    <property type="entry name" value="MFS toxin efflux pump (AflT)"/>
    <property type="match status" value="1"/>
</dbReference>
<evidence type="ECO:0000313" key="9">
    <source>
        <dbReference type="EMBL" id="OAA62974.1"/>
    </source>
</evidence>
<evidence type="ECO:0000256" key="5">
    <source>
        <dbReference type="ARBA" id="ARBA00023136"/>
    </source>
</evidence>
<feature type="transmembrane region" description="Helical" evidence="7">
    <location>
        <begin position="129"/>
        <end position="148"/>
    </location>
</feature>
<feature type="transmembrane region" description="Helical" evidence="7">
    <location>
        <begin position="519"/>
        <end position="546"/>
    </location>
</feature>
<feature type="transmembrane region" description="Helical" evidence="7">
    <location>
        <begin position="327"/>
        <end position="348"/>
    </location>
</feature>
<dbReference type="PANTHER" id="PTHR23501">
    <property type="entry name" value="MAJOR FACILITATOR SUPERFAMILY"/>
    <property type="match status" value="1"/>
</dbReference>
<evidence type="ECO:0000259" key="8">
    <source>
        <dbReference type="PROSITE" id="PS50850"/>
    </source>
</evidence>
<dbReference type="PROSITE" id="PS50850">
    <property type="entry name" value="MFS"/>
    <property type="match status" value="1"/>
</dbReference>
<dbReference type="GO" id="GO:0022857">
    <property type="term" value="F:transmembrane transporter activity"/>
    <property type="evidence" value="ECO:0007669"/>
    <property type="project" value="InterPro"/>
</dbReference>
<keyword evidence="2" id="KW-0813">Transport</keyword>
<evidence type="ECO:0000313" key="10">
    <source>
        <dbReference type="Proteomes" id="UP000076744"/>
    </source>
</evidence>
<organism evidence="9 10">
    <name type="scientific">Cordyceps fumosorosea (strain ARSEF 2679)</name>
    <name type="common">Isaria fumosorosea</name>
    <dbReference type="NCBI Taxonomy" id="1081104"/>
    <lineage>
        <taxon>Eukaryota</taxon>
        <taxon>Fungi</taxon>
        <taxon>Dikarya</taxon>
        <taxon>Ascomycota</taxon>
        <taxon>Pezizomycotina</taxon>
        <taxon>Sordariomycetes</taxon>
        <taxon>Hypocreomycetidae</taxon>
        <taxon>Hypocreales</taxon>
        <taxon>Cordycipitaceae</taxon>
        <taxon>Cordyceps</taxon>
    </lineage>
</organism>
<gene>
    <name evidence="9" type="ORF">ISF_04850</name>
</gene>
<evidence type="ECO:0000256" key="4">
    <source>
        <dbReference type="ARBA" id="ARBA00022989"/>
    </source>
</evidence>
<dbReference type="InterPro" id="IPR001958">
    <property type="entry name" value="Tet-R_TetA/multi-R_MdtG-like"/>
</dbReference>
<comment type="subcellular location">
    <subcellularLocation>
        <location evidence="1">Membrane</location>
        <topology evidence="1">Multi-pass membrane protein</topology>
    </subcellularLocation>
</comment>
<feature type="transmembrane region" description="Helical" evidence="7">
    <location>
        <begin position="186"/>
        <end position="205"/>
    </location>
</feature>
<feature type="transmembrane region" description="Helical" evidence="7">
    <location>
        <begin position="61"/>
        <end position="87"/>
    </location>
</feature>